<dbReference type="Pfam" id="PF02538">
    <property type="entry name" value="Hydantoinase_B"/>
    <property type="match status" value="1"/>
</dbReference>
<dbReference type="GO" id="GO:0006749">
    <property type="term" value="P:glutathione metabolic process"/>
    <property type="evidence" value="ECO:0007669"/>
    <property type="project" value="TreeGrafter"/>
</dbReference>
<reference evidence="3 4" key="1">
    <citation type="submission" date="2019-01" db="EMBL/GenBank/DDBJ databases">
        <title>Egibacter rhizosphaerae EGI 80759T.</title>
        <authorList>
            <person name="Chen D.-D."/>
            <person name="Tian Y."/>
            <person name="Jiao J.-Y."/>
            <person name="Zhang X.-T."/>
            <person name="Zhang Y.-G."/>
            <person name="Zhang Y."/>
            <person name="Xiao M."/>
            <person name="Shu W.-S."/>
            <person name="Li W.-J."/>
        </authorList>
    </citation>
    <scope>NUCLEOTIDE SEQUENCE [LARGE SCALE GENOMIC DNA]</scope>
    <source>
        <strain evidence="3 4">EGI 80759</strain>
    </source>
</reference>
<dbReference type="PANTHER" id="PTHR11365:SF23">
    <property type="entry name" value="HYPOTHETICAL 5-OXOPROLINASE (EUROFUNG)-RELATED"/>
    <property type="match status" value="1"/>
</dbReference>
<evidence type="ECO:0000256" key="1">
    <source>
        <dbReference type="SAM" id="MobiDB-lite"/>
    </source>
</evidence>
<evidence type="ECO:0000313" key="4">
    <source>
        <dbReference type="Proteomes" id="UP000291469"/>
    </source>
</evidence>
<dbReference type="InterPro" id="IPR045079">
    <property type="entry name" value="Oxoprolinase-like"/>
</dbReference>
<dbReference type="GO" id="GO:0005829">
    <property type="term" value="C:cytosol"/>
    <property type="evidence" value="ECO:0007669"/>
    <property type="project" value="TreeGrafter"/>
</dbReference>
<evidence type="ECO:0000313" key="3">
    <source>
        <dbReference type="EMBL" id="QBI20841.1"/>
    </source>
</evidence>
<proteinExistence type="predicted"/>
<evidence type="ECO:0000259" key="2">
    <source>
        <dbReference type="Pfam" id="PF02538"/>
    </source>
</evidence>
<protein>
    <submittedName>
        <fullName evidence="3">Hydantoinase B/oxoprolinase family protein</fullName>
    </submittedName>
</protein>
<dbReference type="Proteomes" id="UP000291469">
    <property type="component" value="Chromosome"/>
</dbReference>
<keyword evidence="4" id="KW-1185">Reference proteome</keyword>
<feature type="compositionally biased region" description="Polar residues" evidence="1">
    <location>
        <begin position="568"/>
        <end position="591"/>
    </location>
</feature>
<sequence length="591" mass="63834">MAAGDVSPVRVEVVRHALIAAAEEMKTNLMRTAYNPIIYEVLDFSCGVFDRAGRMVAQADGLPIFLGNLAVAVQWVVHDVGVESLRPGDVFLMNDPYLTGNHLNDVAAVAPVFSRGGELLGFTSTRAHWLDIGGKDPGGSIDSTDVVQEGLWFRSVQVLREGRQDEHVTRLIEHNIRYTKNMMGDLRAQTAAALSGAARVAEIFGRHGRDTVESVITVMHRQGEQRTRQAISDMRDGVYRASSCLDDDCLGNGPLPVEVTAQVHGDQLHIDLQGSHAQNVGPVNCGLPATLAACRIALKCLTHPHTPATEGDFAPLHLDCPDDSMFNAQYPAPTFMYGQHLRILIDTVITALSDTLPDRVAAAHYGDLSGFFFVGTDPRSGELYIHQEPENGGWGAGPHGDGESAMIFINDGDTRNIPAEVIETRFPLRLERHELRQDSGGPGQHRGGLGIVRDYRVLDHHAEMTCILERQQCPPWGLFGGGSAQHGQVVAHPGTGAEQVYQKGMRVPVGADGLVSIQTGGGGGWGPPAHRDPEAVRRDVEAGYVSAHAAERDYHVVLDPHSLDIDPTPTNQQRANTSAPMGETTAQGSNH</sequence>
<dbReference type="RefSeq" id="WP_131155834.1">
    <property type="nucleotide sequence ID" value="NZ_CP036402.1"/>
</dbReference>
<feature type="region of interest" description="Disordered" evidence="1">
    <location>
        <begin position="562"/>
        <end position="591"/>
    </location>
</feature>
<dbReference type="EMBL" id="CP036402">
    <property type="protein sequence ID" value="QBI20841.1"/>
    <property type="molecule type" value="Genomic_DNA"/>
</dbReference>
<dbReference type="PANTHER" id="PTHR11365">
    <property type="entry name" value="5-OXOPROLINASE RELATED"/>
    <property type="match status" value="1"/>
</dbReference>
<gene>
    <name evidence="3" type="ORF">ER308_15530</name>
</gene>
<dbReference type="KEGG" id="erz:ER308_15530"/>
<accession>A0A411YI65</accession>
<organism evidence="3 4">
    <name type="scientific">Egibacter rhizosphaerae</name>
    <dbReference type="NCBI Taxonomy" id="1670831"/>
    <lineage>
        <taxon>Bacteria</taxon>
        <taxon>Bacillati</taxon>
        <taxon>Actinomycetota</taxon>
        <taxon>Nitriliruptoria</taxon>
        <taxon>Egibacterales</taxon>
        <taxon>Egibacteraceae</taxon>
        <taxon>Egibacter</taxon>
    </lineage>
</organism>
<name>A0A411YI65_9ACTN</name>
<dbReference type="GO" id="GO:0017168">
    <property type="term" value="F:5-oxoprolinase (ATP-hydrolyzing) activity"/>
    <property type="evidence" value="ECO:0007669"/>
    <property type="project" value="TreeGrafter"/>
</dbReference>
<dbReference type="InterPro" id="IPR003692">
    <property type="entry name" value="Hydantoinase_B"/>
</dbReference>
<feature type="domain" description="Hydantoinase B/oxoprolinase" evidence="2">
    <location>
        <begin position="8"/>
        <end position="528"/>
    </location>
</feature>
<dbReference type="AlphaFoldDB" id="A0A411YI65"/>
<dbReference type="OrthoDB" id="102473at2"/>